<dbReference type="GO" id="GO:0046100">
    <property type="term" value="P:hypoxanthine metabolic process"/>
    <property type="evidence" value="ECO:0007669"/>
    <property type="project" value="TreeGrafter"/>
</dbReference>
<evidence type="ECO:0000256" key="4">
    <source>
        <dbReference type="ARBA" id="ARBA00008391"/>
    </source>
</evidence>
<dbReference type="CDD" id="cd06223">
    <property type="entry name" value="PRTases_typeI"/>
    <property type="match status" value="1"/>
</dbReference>
<dbReference type="UniPathway" id="UPA00591">
    <property type="reaction ID" value="UER00648"/>
</dbReference>
<proteinExistence type="inferred from homology"/>
<dbReference type="GO" id="GO:0006166">
    <property type="term" value="P:purine ribonucleoside salvage"/>
    <property type="evidence" value="ECO:0007669"/>
    <property type="project" value="UniProtKB-KW"/>
</dbReference>
<evidence type="ECO:0000256" key="10">
    <source>
        <dbReference type="ARBA" id="ARBA00022726"/>
    </source>
</evidence>
<dbReference type="PANTHER" id="PTHR43340:SF1">
    <property type="entry name" value="HYPOXANTHINE PHOSPHORIBOSYLTRANSFERASE"/>
    <property type="match status" value="1"/>
</dbReference>
<dbReference type="Proteomes" id="UP000570595">
    <property type="component" value="Unassembled WGS sequence"/>
</dbReference>
<evidence type="ECO:0000256" key="8">
    <source>
        <dbReference type="ARBA" id="ARBA00022679"/>
    </source>
</evidence>
<accession>A0A7J6LW44</accession>
<evidence type="ECO:0000256" key="6">
    <source>
        <dbReference type="ARBA" id="ARBA00022490"/>
    </source>
</evidence>
<dbReference type="InterPro" id="IPR029057">
    <property type="entry name" value="PRTase-like"/>
</dbReference>
<evidence type="ECO:0000256" key="2">
    <source>
        <dbReference type="ARBA" id="ARBA00004496"/>
    </source>
</evidence>
<dbReference type="Gene3D" id="3.40.50.2020">
    <property type="match status" value="1"/>
</dbReference>
<dbReference type="AlphaFoldDB" id="A0A7J6LW44"/>
<evidence type="ECO:0000256" key="9">
    <source>
        <dbReference type="ARBA" id="ARBA00022723"/>
    </source>
</evidence>
<keyword evidence="12 13" id="KW-0460">Magnesium</keyword>
<evidence type="ECO:0000256" key="3">
    <source>
        <dbReference type="ARBA" id="ARBA00004669"/>
    </source>
</evidence>
<dbReference type="NCBIfam" id="TIGR01203">
    <property type="entry name" value="HGPRTase"/>
    <property type="match status" value="1"/>
</dbReference>
<dbReference type="OrthoDB" id="9449045at2759"/>
<dbReference type="InterPro" id="IPR000836">
    <property type="entry name" value="PRTase_dom"/>
</dbReference>
<dbReference type="InterPro" id="IPR005904">
    <property type="entry name" value="Hxn_phspho_trans"/>
</dbReference>
<evidence type="ECO:0000313" key="15">
    <source>
        <dbReference type="EMBL" id="KAF4663444.1"/>
    </source>
</evidence>
<comment type="pathway">
    <text evidence="3 13">Purine metabolism; IMP biosynthesis via salvage pathway; IMP from hypoxanthine: step 1/1.</text>
</comment>
<dbReference type="GO" id="GO:0032264">
    <property type="term" value="P:IMP salvage"/>
    <property type="evidence" value="ECO:0007669"/>
    <property type="project" value="UniProtKB-UniPathway"/>
</dbReference>
<dbReference type="PANTHER" id="PTHR43340">
    <property type="entry name" value="HYPOXANTHINE-GUANINE PHOSPHORIBOSYLTRANSFERASE"/>
    <property type="match status" value="1"/>
</dbReference>
<keyword evidence="10 13" id="KW-0660">Purine salvage</keyword>
<reference evidence="15 16" key="1">
    <citation type="submission" date="2020-04" db="EMBL/GenBank/DDBJ databases">
        <title>Perkinsus olseni comparative genomics.</title>
        <authorList>
            <person name="Bogema D.R."/>
        </authorList>
    </citation>
    <scope>NUCLEOTIDE SEQUENCE [LARGE SCALE GENOMIC DNA]</scope>
    <source>
        <strain evidence="15">ATCC PRA-179</strain>
    </source>
</reference>
<gene>
    <name evidence="15" type="primary">HPRT1_1</name>
    <name evidence="15" type="ORF">FOZ61_001654</name>
</gene>
<keyword evidence="7 13" id="KW-0328">Glycosyltransferase</keyword>
<evidence type="ECO:0000313" key="16">
    <source>
        <dbReference type="Proteomes" id="UP000570595"/>
    </source>
</evidence>
<keyword evidence="11 13" id="KW-0547">Nucleotide-binding</keyword>
<dbReference type="GO" id="GO:0004422">
    <property type="term" value="F:hypoxanthine phosphoribosyltransferase activity"/>
    <property type="evidence" value="ECO:0007669"/>
    <property type="project" value="InterPro"/>
</dbReference>
<dbReference type="GO" id="GO:0000166">
    <property type="term" value="F:nucleotide binding"/>
    <property type="evidence" value="ECO:0007669"/>
    <property type="project" value="UniProtKB-KW"/>
</dbReference>
<comment type="catalytic activity">
    <reaction evidence="13">
        <text>IMP + diphosphate = hypoxanthine + 5-phospho-alpha-D-ribose 1-diphosphate</text>
        <dbReference type="Rhea" id="RHEA:17973"/>
        <dbReference type="ChEBI" id="CHEBI:17368"/>
        <dbReference type="ChEBI" id="CHEBI:33019"/>
        <dbReference type="ChEBI" id="CHEBI:58017"/>
        <dbReference type="ChEBI" id="CHEBI:58053"/>
        <dbReference type="EC" id="2.4.2.8"/>
    </reaction>
</comment>
<keyword evidence="8 13" id="KW-0808">Transferase</keyword>
<dbReference type="EMBL" id="JABAHT010000142">
    <property type="protein sequence ID" value="KAF4663444.1"/>
    <property type="molecule type" value="Genomic_DNA"/>
</dbReference>
<evidence type="ECO:0000256" key="1">
    <source>
        <dbReference type="ARBA" id="ARBA00001946"/>
    </source>
</evidence>
<dbReference type="SUPFAM" id="SSF53271">
    <property type="entry name" value="PRTase-like"/>
    <property type="match status" value="1"/>
</dbReference>
<keyword evidence="9 13" id="KW-0479">Metal-binding</keyword>
<organism evidence="15 16">
    <name type="scientific">Perkinsus olseni</name>
    <name type="common">Perkinsus atlanticus</name>
    <dbReference type="NCBI Taxonomy" id="32597"/>
    <lineage>
        <taxon>Eukaryota</taxon>
        <taxon>Sar</taxon>
        <taxon>Alveolata</taxon>
        <taxon>Perkinsozoa</taxon>
        <taxon>Perkinsea</taxon>
        <taxon>Perkinsida</taxon>
        <taxon>Perkinsidae</taxon>
        <taxon>Perkinsus</taxon>
    </lineage>
</organism>
<evidence type="ECO:0000256" key="13">
    <source>
        <dbReference type="RuleBase" id="RU364099"/>
    </source>
</evidence>
<evidence type="ECO:0000256" key="12">
    <source>
        <dbReference type="ARBA" id="ARBA00022842"/>
    </source>
</evidence>
<feature type="domain" description="Phosphoribosyltransferase" evidence="14">
    <location>
        <begin position="58"/>
        <end position="206"/>
    </location>
</feature>
<name>A0A7J6LW44_PEROL</name>
<dbReference type="Pfam" id="PF00156">
    <property type="entry name" value="Pribosyltran"/>
    <property type="match status" value="1"/>
</dbReference>
<dbReference type="GO" id="GO:0006178">
    <property type="term" value="P:guanine salvage"/>
    <property type="evidence" value="ECO:0007669"/>
    <property type="project" value="TreeGrafter"/>
</dbReference>
<dbReference type="GO" id="GO:0005829">
    <property type="term" value="C:cytosol"/>
    <property type="evidence" value="ECO:0007669"/>
    <property type="project" value="TreeGrafter"/>
</dbReference>
<sequence>MSMLARFADVGRGLNRMEPIHVGDAEDQYEVDHFLVPPHYAKDLSHVILPRGVIQNRTEKLAMDIREYYGERELDIVCVLKSSRGFFTELVGYLGRIHRYTTGHTTPPYREHYVSIKSYGKNLEHSGRVSIMSEDLSVLSGRDVLVVDDLINSGTTLHKFCRRLTEYEPSSLKVACLIEKRTSKFKADFAGFTVPNAFVVGFCLDYNEAFRDLEHVAVISDAAVDKYSA</sequence>
<evidence type="ECO:0000256" key="7">
    <source>
        <dbReference type="ARBA" id="ARBA00022676"/>
    </source>
</evidence>
<dbReference type="EC" id="2.4.2.8" evidence="5 13"/>
<evidence type="ECO:0000259" key="14">
    <source>
        <dbReference type="Pfam" id="PF00156"/>
    </source>
</evidence>
<evidence type="ECO:0000256" key="11">
    <source>
        <dbReference type="ARBA" id="ARBA00022741"/>
    </source>
</evidence>
<comment type="caution">
    <text evidence="15">The sequence shown here is derived from an EMBL/GenBank/DDBJ whole genome shotgun (WGS) entry which is preliminary data.</text>
</comment>
<comment type="cofactor">
    <cofactor evidence="1 13">
        <name>Mg(2+)</name>
        <dbReference type="ChEBI" id="CHEBI:18420"/>
    </cofactor>
</comment>
<dbReference type="GO" id="GO:0032263">
    <property type="term" value="P:GMP salvage"/>
    <property type="evidence" value="ECO:0007669"/>
    <property type="project" value="TreeGrafter"/>
</dbReference>
<comment type="subcellular location">
    <subcellularLocation>
        <location evidence="2 13">Cytoplasm</location>
    </subcellularLocation>
</comment>
<evidence type="ECO:0000256" key="5">
    <source>
        <dbReference type="ARBA" id="ARBA00011895"/>
    </source>
</evidence>
<dbReference type="InterPro" id="IPR050408">
    <property type="entry name" value="HGPRT"/>
</dbReference>
<dbReference type="GO" id="GO:0000287">
    <property type="term" value="F:magnesium ion binding"/>
    <property type="evidence" value="ECO:0007669"/>
    <property type="project" value="TreeGrafter"/>
</dbReference>
<comment type="similarity">
    <text evidence="4 13">Belongs to the purine/pyrimidine phosphoribosyltransferase family.</text>
</comment>
<protein>
    <recommendedName>
        <fullName evidence="5 13">Hypoxanthine phosphoribosyltransferase</fullName>
        <ecNumber evidence="5 13">2.4.2.8</ecNumber>
    </recommendedName>
</protein>
<keyword evidence="6 13" id="KW-0963">Cytoplasm</keyword>